<dbReference type="Proteomes" id="UP001154282">
    <property type="component" value="Unassembled WGS sequence"/>
</dbReference>
<evidence type="ECO:0000313" key="2">
    <source>
        <dbReference type="Proteomes" id="UP001154282"/>
    </source>
</evidence>
<accession>A0AAV0MB90</accession>
<name>A0AAV0MB90_9ROSI</name>
<evidence type="ECO:0000313" key="1">
    <source>
        <dbReference type="EMBL" id="CAI0444012.1"/>
    </source>
</evidence>
<dbReference type="AlphaFoldDB" id="A0AAV0MB90"/>
<proteinExistence type="predicted"/>
<dbReference type="EMBL" id="CAMGYJ010000007">
    <property type="protein sequence ID" value="CAI0444012.1"/>
    <property type="molecule type" value="Genomic_DNA"/>
</dbReference>
<feature type="non-terminal residue" evidence="1">
    <location>
        <position position="1"/>
    </location>
</feature>
<gene>
    <name evidence="1" type="ORF">LITE_LOCUS27917</name>
</gene>
<organism evidence="1 2">
    <name type="scientific">Linum tenue</name>
    <dbReference type="NCBI Taxonomy" id="586396"/>
    <lineage>
        <taxon>Eukaryota</taxon>
        <taxon>Viridiplantae</taxon>
        <taxon>Streptophyta</taxon>
        <taxon>Embryophyta</taxon>
        <taxon>Tracheophyta</taxon>
        <taxon>Spermatophyta</taxon>
        <taxon>Magnoliopsida</taxon>
        <taxon>eudicotyledons</taxon>
        <taxon>Gunneridae</taxon>
        <taxon>Pentapetalae</taxon>
        <taxon>rosids</taxon>
        <taxon>fabids</taxon>
        <taxon>Malpighiales</taxon>
        <taxon>Linaceae</taxon>
        <taxon>Linum</taxon>
    </lineage>
</organism>
<protein>
    <submittedName>
        <fullName evidence="1">Uncharacterized protein</fullName>
    </submittedName>
</protein>
<reference evidence="1" key="1">
    <citation type="submission" date="2022-08" db="EMBL/GenBank/DDBJ databases">
        <authorList>
            <person name="Gutierrez-Valencia J."/>
        </authorList>
    </citation>
    <scope>NUCLEOTIDE SEQUENCE</scope>
</reference>
<sequence>RTPLRLVLPSGIRWVDRRRAQPQESQRDWGEIPPPSRTPVFCRLARGVLVCGEIRLEGNIGEIAEKKTAKEKKFTVILSESRFEPSILLRKHNSNSKKFYFF</sequence>
<comment type="caution">
    <text evidence="1">The sequence shown here is derived from an EMBL/GenBank/DDBJ whole genome shotgun (WGS) entry which is preliminary data.</text>
</comment>
<keyword evidence="2" id="KW-1185">Reference proteome</keyword>